<evidence type="ECO:0000259" key="2">
    <source>
        <dbReference type="Pfam" id="PF08588"/>
    </source>
</evidence>
<organism evidence="3 4">
    <name type="scientific">Venturia inaequalis</name>
    <name type="common">Apple scab fungus</name>
    <dbReference type="NCBI Taxonomy" id="5025"/>
    <lineage>
        <taxon>Eukaryota</taxon>
        <taxon>Fungi</taxon>
        <taxon>Dikarya</taxon>
        <taxon>Ascomycota</taxon>
        <taxon>Pezizomycotina</taxon>
        <taxon>Dothideomycetes</taxon>
        <taxon>Pleosporomycetidae</taxon>
        <taxon>Venturiales</taxon>
        <taxon>Venturiaceae</taxon>
        <taxon>Venturia</taxon>
    </lineage>
</organism>
<evidence type="ECO:0000256" key="1">
    <source>
        <dbReference type="SAM" id="MobiDB-lite"/>
    </source>
</evidence>
<dbReference type="Pfam" id="PF08588">
    <property type="entry name" value="Duc1"/>
    <property type="match status" value="1"/>
</dbReference>
<comment type="caution">
    <text evidence="3">The sequence shown here is derived from an EMBL/GenBank/DDBJ whole genome shotgun (WGS) entry which is preliminary data.</text>
</comment>
<evidence type="ECO:0000313" key="4">
    <source>
        <dbReference type="Proteomes" id="UP000433883"/>
    </source>
</evidence>
<dbReference type="PANTHER" id="PTHR34826">
    <property type="entry name" value="UPF0590 PROTEIN C409.17C"/>
    <property type="match status" value="1"/>
</dbReference>
<name>A0A8H3YNQ9_VENIN</name>
<accession>A0A8H3YNQ9</accession>
<protein>
    <recommendedName>
        <fullName evidence="2">Domain of unknown function at the cortex 1 domain-containing protein</fullName>
    </recommendedName>
</protein>
<reference evidence="3 4" key="1">
    <citation type="submission" date="2019-11" db="EMBL/GenBank/DDBJ databases">
        <title>Venturia inaequalis Genome Resource.</title>
        <authorList>
            <person name="Lichtner F.J."/>
        </authorList>
    </citation>
    <scope>NUCLEOTIDE SEQUENCE [LARGE SCALE GENOMIC DNA]</scope>
    <source>
        <strain evidence="3">Bline_iso_100314</strain>
    </source>
</reference>
<dbReference type="PANTHER" id="PTHR34826:SF2">
    <property type="entry name" value="UPF0590 PROTEIN C409.17C"/>
    <property type="match status" value="1"/>
</dbReference>
<proteinExistence type="predicted"/>
<dbReference type="AlphaFoldDB" id="A0A8H3YNQ9"/>
<feature type="region of interest" description="Disordered" evidence="1">
    <location>
        <begin position="274"/>
        <end position="308"/>
    </location>
</feature>
<dbReference type="EMBL" id="WNWQ01000726">
    <property type="protein sequence ID" value="KAE9964241.1"/>
    <property type="molecule type" value="Genomic_DNA"/>
</dbReference>
<dbReference type="Proteomes" id="UP000433883">
    <property type="component" value="Unassembled WGS sequence"/>
</dbReference>
<feature type="compositionally biased region" description="Basic and acidic residues" evidence="1">
    <location>
        <begin position="278"/>
        <end position="294"/>
    </location>
</feature>
<feature type="compositionally biased region" description="Acidic residues" evidence="1">
    <location>
        <begin position="160"/>
        <end position="174"/>
    </location>
</feature>
<sequence>MRGTDPQKYLLKVTAGPSYENQEDVLVNTNTPAKISSEHIDAHVHVRVKDFRGLPKTSPAVSPYFSHPTHTRDLYSISFSFIPKRPISGNDLVFGNDFDHPIRDKLPPLFGKAFSYVTSFIDPGLYGDPYADAPYLYGPMLSSVNVFRVGEKEGLDEEYEEGEVLEEGAEDEEGEGLRKKAGLPSVGSKRMKHFLQEGKRKEWEFEEGRVYSCDFFNPYLDFNQFALKLPLGLSLNILGNWDGQALRYVLRDRKTDVLLFVVSFNLVPIEHVDGDEDPTVKKEDEAKKEDDGKSGETANEAPIHPQWGHELLAQMYD</sequence>
<feature type="region of interest" description="Disordered" evidence="1">
    <location>
        <begin position="160"/>
        <end position="181"/>
    </location>
</feature>
<feature type="domain" description="Domain of unknown function at the cortex 1" evidence="2">
    <location>
        <begin position="11"/>
        <end position="267"/>
    </location>
</feature>
<gene>
    <name evidence="3" type="ORF">BLS_008528</name>
</gene>
<evidence type="ECO:0000313" key="3">
    <source>
        <dbReference type="EMBL" id="KAE9964241.1"/>
    </source>
</evidence>
<dbReference type="InterPro" id="IPR013897">
    <property type="entry name" value="Duc1"/>
</dbReference>